<feature type="signal peptide" evidence="1">
    <location>
        <begin position="1"/>
        <end position="23"/>
    </location>
</feature>
<sequence>MKQPLHLLLIVVIALGIAKTTYAQSNGDIISVEGKSYQIVGDNMITNPGFENGYTGWTDATTSAAQLTNDKFTLYSSGGIDNSQYLVGTVNESSSSSGSIGSGWNIEAGKMYYFSYHVKYLDSSAGAGTEQWCKVSLTNNKTSSTEPEILINATEVNGGGAWTQNQIVFTNSTPYNYIVARFRWLNNRLGFDSFSLFEIAEIANTTALENLITEAEAIYDVNAIGADDLQVAINAAKDALNDPTVENVNQAIDSLDDAITQFKLLNASADSPLDMTDRIINQGFDDNLQDGWDGIGVINYHCVEFYQKTFDMNQMITGLPAGKYRLTAQGFERPSNNDGGAAYNAGTEVIHTSFYAGTSSFAQKSSLFNSLYQHTYTGSGSLNGYVNSMSSAQTVMTASADNYLMELNDIMLDEGDTLVFGARSDFQQNYFWVLFDNFRLEYIGQFDSNDLAIAIEEQITVAQGLLEEKMQNTATTLLTEAVQEAQQTIAADPLIYDDLYAANQSINSAITIAKASVQAYINLQTAIDEGTEELELISGTRADNLQTAIDNALLVVGNLDASLQALADATSAINNIIKKKIYIPGWMMGDVNDPTNAWSMDRSKQSKNWIVFWEPGYGKDPSVVVDGNYRINVDHLLEIAENAYEFYTDSLKFISRDGSKSSQYKMIIRLRYTRDWEASGSGVDDMIGLLTLTAWSAQVAGHTMAHEVGHCFQYQVHCDNNNQNGWMYGFGSNASGGNGWWEQCAQWQGFKVYPNEQFTSSYFAGYLNSAHKHILHEAPRYENYFIQDFWTYKHGMDFIGRLWNESIRPEDPVETYKRITGINQSEFNNEMYECAARFATWDIPALIDDGTSRILSRPQTSMADQGDDYWLVNASDCPENYGYNVIMLNTPTTATRVSAFFEGKSGMAGYRRNNILAAGWRYGFVVMLRDGTRVYSEVGSASYNTPQDTLHFDCPNNASRLWLVVSGAPTTHWRHAWDDDDSNDEQWPYQVKFNHTNLYGHSNVVTSVDNGMENTIQVYSQNKEVIINQLPQNARVMIYTLTGTLVANELPSHSTYSKQLASGMYIVNIQKGAENYTHKILIP</sequence>
<dbReference type="Gene3D" id="2.60.120.260">
    <property type="entry name" value="Galactose-binding domain-like"/>
    <property type="match status" value="1"/>
</dbReference>
<name>A0ABS5JV33_9BACT</name>
<dbReference type="RefSeq" id="WP_212216002.1">
    <property type="nucleotide sequence ID" value="NZ_JAGUCO010000006.1"/>
</dbReference>
<dbReference type="InterPro" id="IPR026444">
    <property type="entry name" value="Secre_tail"/>
</dbReference>
<protein>
    <submittedName>
        <fullName evidence="2">T9SS type A sorting domain-containing protein</fullName>
    </submittedName>
</protein>
<accession>A0ABS5JV33</accession>
<comment type="caution">
    <text evidence="2">The sequence shown here is derived from an EMBL/GenBank/DDBJ whole genome shotgun (WGS) entry which is preliminary data.</text>
</comment>
<keyword evidence="3" id="KW-1185">Reference proteome</keyword>
<organism evidence="2 3">
    <name type="scientific">Carboxylicivirga linearis</name>
    <dbReference type="NCBI Taxonomy" id="1628157"/>
    <lineage>
        <taxon>Bacteria</taxon>
        <taxon>Pseudomonadati</taxon>
        <taxon>Bacteroidota</taxon>
        <taxon>Bacteroidia</taxon>
        <taxon>Marinilabiliales</taxon>
        <taxon>Marinilabiliaceae</taxon>
        <taxon>Carboxylicivirga</taxon>
    </lineage>
</organism>
<keyword evidence="1" id="KW-0732">Signal</keyword>
<dbReference type="NCBIfam" id="TIGR04183">
    <property type="entry name" value="Por_Secre_tail"/>
    <property type="match status" value="1"/>
</dbReference>
<dbReference type="InterPro" id="IPR045690">
    <property type="entry name" value="DUF6055"/>
</dbReference>
<proteinExistence type="predicted"/>
<dbReference type="EMBL" id="JAGUCO010000006">
    <property type="protein sequence ID" value="MBS2098760.1"/>
    <property type="molecule type" value="Genomic_DNA"/>
</dbReference>
<feature type="chain" id="PRO_5045717924" evidence="1">
    <location>
        <begin position="24"/>
        <end position="1083"/>
    </location>
</feature>
<dbReference type="Proteomes" id="UP000708576">
    <property type="component" value="Unassembled WGS sequence"/>
</dbReference>
<dbReference type="Pfam" id="PF19527">
    <property type="entry name" value="DUF6055"/>
    <property type="match status" value="1"/>
</dbReference>
<evidence type="ECO:0000313" key="3">
    <source>
        <dbReference type="Proteomes" id="UP000708576"/>
    </source>
</evidence>
<reference evidence="2 3" key="1">
    <citation type="journal article" date="2015" name="Int. J. Syst. Evol. Microbiol.">
        <title>Carboxylicivirga linearis sp. nov., isolated from a sea cucumber culture pond.</title>
        <authorList>
            <person name="Wang F.Q."/>
            <person name="Zhou Y.X."/>
            <person name="Lin X.Z."/>
            <person name="Chen G.J."/>
            <person name="Du Z.J."/>
        </authorList>
    </citation>
    <scope>NUCLEOTIDE SEQUENCE [LARGE SCALE GENOMIC DNA]</scope>
    <source>
        <strain evidence="2 3">FB218</strain>
    </source>
</reference>
<gene>
    <name evidence="2" type="ORF">KEM10_10755</name>
</gene>
<evidence type="ECO:0000256" key="1">
    <source>
        <dbReference type="SAM" id="SignalP"/>
    </source>
</evidence>
<evidence type="ECO:0000313" key="2">
    <source>
        <dbReference type="EMBL" id="MBS2098760.1"/>
    </source>
</evidence>